<dbReference type="Gene3D" id="3.40.50.720">
    <property type="entry name" value="NAD(P)-binding Rossmann-like Domain"/>
    <property type="match status" value="1"/>
</dbReference>
<dbReference type="GO" id="GO:0000166">
    <property type="term" value="F:nucleotide binding"/>
    <property type="evidence" value="ECO:0007669"/>
    <property type="project" value="InterPro"/>
</dbReference>
<sequence>MSSPLGFAVVGTGMIAGYHAQAIAQTPGAKLVGVVSRSADRGVAFAAKHGIPVITATVEEMVARADVQVLNVTTPSGAHLNPALTAIRAGKHVVVEKPLEITPARCDQIIAAAEQQGVKVAAIFQGRFGAGAQKVKAAVEAGRLGRLVLASAYVKWHRTVEYYKTAWKGTWELDGGGALMNQAIHGVDLLQWLAGLPSEVSGRFTRRVHTGIQADDTTVATLRYPDGALGTIEASTALWPGWSRRIELCGEKGSICLEDDFIARWDFSTAEPGDDAIRHAKRDDVLGSGSSVPGGIAITGHLRQIGDLVEAVRDNRPPAIGAREGRRAVALVHAIYESAKSGQVVKV</sequence>
<reference evidence="3 4" key="1">
    <citation type="submission" date="2019-01" db="EMBL/GenBank/DDBJ databases">
        <title>Lacunisphaera sp. strain TWA-58.</title>
        <authorList>
            <person name="Chen W.-M."/>
        </authorList>
    </citation>
    <scope>NUCLEOTIDE SEQUENCE [LARGE SCALE GENOMIC DNA]</scope>
    <source>
        <strain evidence="3 4">TWA-58</strain>
    </source>
</reference>
<name>A0A4Q1CAF2_9BACT</name>
<dbReference type="Proteomes" id="UP000290218">
    <property type="component" value="Unassembled WGS sequence"/>
</dbReference>
<proteinExistence type="predicted"/>
<dbReference type="InterPro" id="IPR000683">
    <property type="entry name" value="Gfo/Idh/MocA-like_OxRdtase_N"/>
</dbReference>
<accession>A0A4Q1CAF2</accession>
<evidence type="ECO:0000259" key="2">
    <source>
        <dbReference type="Pfam" id="PF22725"/>
    </source>
</evidence>
<dbReference type="RefSeq" id="WP_129047432.1">
    <property type="nucleotide sequence ID" value="NZ_SDHX01000001.1"/>
</dbReference>
<dbReference type="InterPro" id="IPR055170">
    <property type="entry name" value="GFO_IDH_MocA-like_dom"/>
</dbReference>
<gene>
    <name evidence="3" type="ORF">ESB00_09365</name>
</gene>
<feature type="domain" description="Gfo/Idh/MocA-like oxidoreductase N-terminal" evidence="1">
    <location>
        <begin position="6"/>
        <end position="121"/>
    </location>
</feature>
<evidence type="ECO:0000259" key="1">
    <source>
        <dbReference type="Pfam" id="PF01408"/>
    </source>
</evidence>
<dbReference type="PANTHER" id="PTHR43249:SF1">
    <property type="entry name" value="D-GLUCOSIDE 3-DEHYDROGENASE"/>
    <property type="match status" value="1"/>
</dbReference>
<protein>
    <submittedName>
        <fullName evidence="3">Gfo/Idh/MocA family oxidoreductase</fullName>
    </submittedName>
</protein>
<organism evidence="3 4">
    <name type="scientific">Oleiharenicola lentus</name>
    <dbReference type="NCBI Taxonomy" id="2508720"/>
    <lineage>
        <taxon>Bacteria</taxon>
        <taxon>Pseudomonadati</taxon>
        <taxon>Verrucomicrobiota</taxon>
        <taxon>Opitutia</taxon>
        <taxon>Opitutales</taxon>
        <taxon>Opitutaceae</taxon>
        <taxon>Oleiharenicola</taxon>
    </lineage>
</organism>
<dbReference type="AlphaFoldDB" id="A0A4Q1CAF2"/>
<dbReference type="OrthoDB" id="9815825at2"/>
<dbReference type="PANTHER" id="PTHR43249">
    <property type="entry name" value="UDP-N-ACETYL-2-AMINO-2-DEOXY-D-GLUCURONATE OXIDASE"/>
    <property type="match status" value="1"/>
</dbReference>
<dbReference type="Gene3D" id="3.30.360.10">
    <property type="entry name" value="Dihydrodipicolinate Reductase, domain 2"/>
    <property type="match status" value="1"/>
</dbReference>
<comment type="caution">
    <text evidence="3">The sequence shown here is derived from an EMBL/GenBank/DDBJ whole genome shotgun (WGS) entry which is preliminary data.</text>
</comment>
<dbReference type="EMBL" id="SDHX01000001">
    <property type="protein sequence ID" value="RXK56067.1"/>
    <property type="molecule type" value="Genomic_DNA"/>
</dbReference>
<feature type="domain" description="GFO/IDH/MocA-like oxidoreductase" evidence="2">
    <location>
        <begin position="133"/>
        <end position="255"/>
    </location>
</feature>
<evidence type="ECO:0000313" key="3">
    <source>
        <dbReference type="EMBL" id="RXK56067.1"/>
    </source>
</evidence>
<dbReference type="SUPFAM" id="SSF51735">
    <property type="entry name" value="NAD(P)-binding Rossmann-fold domains"/>
    <property type="match status" value="1"/>
</dbReference>
<dbReference type="Pfam" id="PF22725">
    <property type="entry name" value="GFO_IDH_MocA_C3"/>
    <property type="match status" value="1"/>
</dbReference>
<evidence type="ECO:0000313" key="4">
    <source>
        <dbReference type="Proteomes" id="UP000290218"/>
    </source>
</evidence>
<dbReference type="InterPro" id="IPR052515">
    <property type="entry name" value="Gfo/Idh/MocA_Oxidoreductase"/>
</dbReference>
<dbReference type="InterPro" id="IPR036291">
    <property type="entry name" value="NAD(P)-bd_dom_sf"/>
</dbReference>
<dbReference type="Pfam" id="PF01408">
    <property type="entry name" value="GFO_IDH_MocA"/>
    <property type="match status" value="1"/>
</dbReference>
<dbReference type="SUPFAM" id="SSF55347">
    <property type="entry name" value="Glyceraldehyde-3-phosphate dehydrogenase-like, C-terminal domain"/>
    <property type="match status" value="1"/>
</dbReference>
<keyword evidence="4" id="KW-1185">Reference proteome</keyword>